<evidence type="ECO:0000256" key="11">
    <source>
        <dbReference type="ARBA" id="ARBA00023225"/>
    </source>
</evidence>
<reference evidence="15" key="1">
    <citation type="journal article" date="2021" name="Proc. Natl. Acad. Sci. U.S.A.">
        <title>Global biogeography of chemosynthetic symbionts reveals both localized and globally distributed symbiont groups. .</title>
        <authorList>
            <person name="Osvatic J.T."/>
            <person name="Wilkins L.G.E."/>
            <person name="Leibrecht L."/>
            <person name="Leray M."/>
            <person name="Zauner S."/>
            <person name="Polzin J."/>
            <person name="Camacho Y."/>
            <person name="Gros O."/>
            <person name="van Gils J.A."/>
            <person name="Eisen J.A."/>
            <person name="Petersen J.M."/>
            <person name="Yuen B."/>
        </authorList>
    </citation>
    <scope>NUCLEOTIDE SEQUENCE</scope>
    <source>
        <strain evidence="15">MAGclacostrist055</strain>
    </source>
</reference>
<evidence type="ECO:0000256" key="9">
    <source>
        <dbReference type="ARBA" id="ARBA00022989"/>
    </source>
</evidence>
<comment type="caution">
    <text evidence="15">The sequence shown here is derived from an EMBL/GenBank/DDBJ whole genome shotgun (WGS) entry which is preliminary data.</text>
</comment>
<dbReference type="PANTHER" id="PTHR30531">
    <property type="entry name" value="FLAGELLAR BIOSYNTHETIC PROTEIN FLHB"/>
    <property type="match status" value="1"/>
</dbReference>
<organism evidence="15 16">
    <name type="scientific">Candidatus Thiodiazotropha taylori</name>
    <dbReference type="NCBI Taxonomy" id="2792791"/>
    <lineage>
        <taxon>Bacteria</taxon>
        <taxon>Pseudomonadati</taxon>
        <taxon>Pseudomonadota</taxon>
        <taxon>Gammaproteobacteria</taxon>
        <taxon>Chromatiales</taxon>
        <taxon>Sedimenticolaceae</taxon>
        <taxon>Candidatus Thiodiazotropha</taxon>
    </lineage>
</organism>
<comment type="function">
    <text evidence="12 13">Required for formation of the rod structure in the basal body of the flagellar apparatus. Together with FliI and FliH, may constitute the export apparatus of flagellin.</text>
</comment>
<dbReference type="GO" id="GO:0044780">
    <property type="term" value="P:bacterial-type flagellum assembly"/>
    <property type="evidence" value="ECO:0007669"/>
    <property type="project" value="InterPro"/>
</dbReference>
<dbReference type="InterPro" id="IPR029025">
    <property type="entry name" value="T3SS_substrate_exporter_C"/>
</dbReference>
<comment type="similarity">
    <text evidence="2 13">Belongs to the type III secretion exporter family.</text>
</comment>
<dbReference type="Gene3D" id="6.10.250.2080">
    <property type="match status" value="1"/>
</dbReference>
<keyword evidence="15" id="KW-0969">Cilium</keyword>
<evidence type="ECO:0000256" key="7">
    <source>
        <dbReference type="ARBA" id="ARBA00022795"/>
    </source>
</evidence>
<sequence length="363" mass="40840">MAEQQTEQDRTEPATPTKMRDAKRRGQVTKSLEVNSLFILSMGVALFYLLGEGMVSRQLALSHELLSNAHRIQLDPAQTLSLFEYTVDWIFSIFWPAMAALVVVAILMNMAQTGPVFSFFPLKPDMSRINPVNGFKRLFSVRLLFESLKTVIKLLLFAGVLYFAISALLPSLVSLLDRHPDSYPLYLADKANSIALKLLAVLLFIALLDLLYTRWDYAKRMRMSRREIKDEVKRREGDPQIRAKIRELQREAAKRAGSLRKVPDADVLITNPTHLSVALVYQRGVMAAPQVTAKGAGELAWRMREVARLHRVPIVENKALARRLFQSVEIDQPISEELYPLVAKILVRIFAGRNGNAGGTVAG</sequence>
<feature type="transmembrane region" description="Helical" evidence="13">
    <location>
        <begin position="194"/>
        <end position="215"/>
    </location>
</feature>
<feature type="region of interest" description="Disordered" evidence="14">
    <location>
        <begin position="1"/>
        <end position="26"/>
    </location>
</feature>
<dbReference type="PRINTS" id="PR00950">
    <property type="entry name" value="TYPE3IMSPROT"/>
</dbReference>
<dbReference type="GO" id="GO:0005886">
    <property type="term" value="C:plasma membrane"/>
    <property type="evidence" value="ECO:0007669"/>
    <property type="project" value="UniProtKB-SubCell"/>
</dbReference>
<evidence type="ECO:0000256" key="14">
    <source>
        <dbReference type="SAM" id="MobiDB-lite"/>
    </source>
</evidence>
<evidence type="ECO:0000256" key="12">
    <source>
        <dbReference type="ARBA" id="ARBA00025078"/>
    </source>
</evidence>
<dbReference type="PANTHER" id="PTHR30531:SF12">
    <property type="entry name" value="FLAGELLAR BIOSYNTHETIC PROTEIN FLHB"/>
    <property type="match status" value="1"/>
</dbReference>
<dbReference type="Pfam" id="PF01312">
    <property type="entry name" value="Bac_export_2"/>
    <property type="match status" value="1"/>
</dbReference>
<proteinExistence type="inferred from homology"/>
<evidence type="ECO:0000256" key="13">
    <source>
        <dbReference type="RuleBase" id="RU364091"/>
    </source>
</evidence>
<protein>
    <recommendedName>
        <fullName evidence="3 13">Flagellar biosynthetic protein FlhB</fullName>
    </recommendedName>
</protein>
<dbReference type="AlphaFoldDB" id="A0A9E4TR33"/>
<keyword evidence="15" id="KW-0966">Cell projection</keyword>
<dbReference type="Proteomes" id="UP000886674">
    <property type="component" value="Unassembled WGS sequence"/>
</dbReference>
<comment type="subcellular location">
    <subcellularLocation>
        <location evidence="1">Cell membrane</location>
        <topology evidence="1">Multi-pass membrane protein</topology>
    </subcellularLocation>
</comment>
<dbReference type="GO" id="GO:0009306">
    <property type="term" value="P:protein secretion"/>
    <property type="evidence" value="ECO:0007669"/>
    <property type="project" value="InterPro"/>
</dbReference>
<keyword evidence="15" id="KW-0282">Flagellum</keyword>
<accession>A0A9E4TR33</accession>
<dbReference type="InterPro" id="IPR006135">
    <property type="entry name" value="T3SS_substrate_exporter"/>
</dbReference>
<dbReference type="SUPFAM" id="SSF160544">
    <property type="entry name" value="EscU C-terminal domain-like"/>
    <property type="match status" value="1"/>
</dbReference>
<name>A0A9E4TR33_9GAMM</name>
<keyword evidence="4 13" id="KW-0813">Transport</keyword>
<dbReference type="EMBL" id="JAEPCR010000005">
    <property type="protein sequence ID" value="MCG7977034.1"/>
    <property type="molecule type" value="Genomic_DNA"/>
</dbReference>
<evidence type="ECO:0000256" key="8">
    <source>
        <dbReference type="ARBA" id="ARBA00022927"/>
    </source>
</evidence>
<keyword evidence="6 13" id="KW-0812">Transmembrane</keyword>
<evidence type="ECO:0000313" key="16">
    <source>
        <dbReference type="Proteomes" id="UP000886674"/>
    </source>
</evidence>
<evidence type="ECO:0000256" key="1">
    <source>
        <dbReference type="ARBA" id="ARBA00004651"/>
    </source>
</evidence>
<keyword evidence="10 13" id="KW-0472">Membrane</keyword>
<evidence type="ECO:0000256" key="4">
    <source>
        <dbReference type="ARBA" id="ARBA00022448"/>
    </source>
</evidence>
<keyword evidence="9 13" id="KW-1133">Transmembrane helix</keyword>
<evidence type="ECO:0000256" key="10">
    <source>
        <dbReference type="ARBA" id="ARBA00023136"/>
    </source>
</evidence>
<gene>
    <name evidence="13 15" type="primary">flhB</name>
    <name evidence="15" type="ORF">JAY77_02655</name>
</gene>
<keyword evidence="5 13" id="KW-1003">Cell membrane</keyword>
<dbReference type="InterPro" id="IPR006136">
    <property type="entry name" value="FlhB"/>
</dbReference>
<dbReference type="NCBIfam" id="TIGR00328">
    <property type="entry name" value="flhB"/>
    <property type="match status" value="1"/>
</dbReference>
<feature type="transmembrane region" description="Helical" evidence="13">
    <location>
        <begin position="32"/>
        <end position="51"/>
    </location>
</feature>
<keyword evidence="11 13" id="KW-1006">Bacterial flagellum protein export</keyword>
<evidence type="ECO:0000256" key="3">
    <source>
        <dbReference type="ARBA" id="ARBA00021622"/>
    </source>
</evidence>
<feature type="transmembrane region" description="Helical" evidence="13">
    <location>
        <begin position="154"/>
        <end position="174"/>
    </location>
</feature>
<keyword evidence="7 13" id="KW-1005">Bacterial flagellum biogenesis</keyword>
<evidence type="ECO:0000256" key="6">
    <source>
        <dbReference type="ARBA" id="ARBA00022692"/>
    </source>
</evidence>
<evidence type="ECO:0000313" key="15">
    <source>
        <dbReference type="EMBL" id="MCG7977034.1"/>
    </source>
</evidence>
<keyword evidence="8 13" id="KW-0653">Protein transport</keyword>
<dbReference type="Gene3D" id="3.40.1690.10">
    <property type="entry name" value="secretion proteins EscU"/>
    <property type="match status" value="1"/>
</dbReference>
<evidence type="ECO:0000256" key="5">
    <source>
        <dbReference type="ARBA" id="ARBA00022475"/>
    </source>
</evidence>
<feature type="transmembrane region" description="Helical" evidence="13">
    <location>
        <begin position="89"/>
        <end position="108"/>
    </location>
</feature>
<evidence type="ECO:0000256" key="2">
    <source>
        <dbReference type="ARBA" id="ARBA00010690"/>
    </source>
</evidence>